<evidence type="ECO:0000313" key="1">
    <source>
        <dbReference type="EMBL" id="KAH0560756.1"/>
    </source>
</evidence>
<comment type="caution">
    <text evidence="1">The sequence shown here is derived from an EMBL/GenBank/DDBJ whole genome shotgun (WGS) entry which is preliminary data.</text>
</comment>
<gene>
    <name evidence="1" type="ORF">KQX54_008116</name>
</gene>
<protein>
    <submittedName>
        <fullName evidence="1">Uncharacterized protein</fullName>
    </submittedName>
</protein>
<dbReference type="Proteomes" id="UP000826195">
    <property type="component" value="Unassembled WGS sequence"/>
</dbReference>
<dbReference type="EMBL" id="JAHXZJ010000374">
    <property type="protein sequence ID" value="KAH0560756.1"/>
    <property type="molecule type" value="Genomic_DNA"/>
</dbReference>
<reference evidence="1 2" key="1">
    <citation type="journal article" date="2021" name="J. Hered.">
        <title>A chromosome-level genome assembly of the parasitoid wasp, Cotesia glomerata (Hymenoptera: Braconidae).</title>
        <authorList>
            <person name="Pinto B.J."/>
            <person name="Weis J.J."/>
            <person name="Gamble T."/>
            <person name="Ode P.J."/>
            <person name="Paul R."/>
            <person name="Zaspel J.M."/>
        </authorList>
    </citation>
    <scope>NUCLEOTIDE SEQUENCE [LARGE SCALE GENOMIC DNA]</scope>
    <source>
        <strain evidence="1">CgM1</strain>
    </source>
</reference>
<keyword evidence="2" id="KW-1185">Reference proteome</keyword>
<proteinExistence type="predicted"/>
<accession>A0AAV7J0N6</accession>
<organism evidence="1 2">
    <name type="scientific">Cotesia glomerata</name>
    <name type="common">Lepidopteran parasitic wasp</name>
    <name type="synonym">Apanteles glomeratus</name>
    <dbReference type="NCBI Taxonomy" id="32391"/>
    <lineage>
        <taxon>Eukaryota</taxon>
        <taxon>Metazoa</taxon>
        <taxon>Ecdysozoa</taxon>
        <taxon>Arthropoda</taxon>
        <taxon>Hexapoda</taxon>
        <taxon>Insecta</taxon>
        <taxon>Pterygota</taxon>
        <taxon>Neoptera</taxon>
        <taxon>Endopterygota</taxon>
        <taxon>Hymenoptera</taxon>
        <taxon>Apocrita</taxon>
        <taxon>Ichneumonoidea</taxon>
        <taxon>Braconidae</taxon>
        <taxon>Microgastrinae</taxon>
        <taxon>Cotesia</taxon>
    </lineage>
</organism>
<dbReference type="AlphaFoldDB" id="A0AAV7J0N6"/>
<name>A0AAV7J0N6_COTGL</name>
<evidence type="ECO:0000313" key="2">
    <source>
        <dbReference type="Proteomes" id="UP000826195"/>
    </source>
</evidence>
<sequence>MNLGTLSSEKAFQFPVTRRITSRSLARVTKGIYESPSRVEARCCILHICRATYSLLELDLAISEQSPYILCYTALSPSQILVSGNHRNVGMGYTTLTP</sequence>